<name>A0A1B0ATT3_9MUSC</name>
<protein>
    <submittedName>
        <fullName evidence="1">Uncharacterized protein</fullName>
    </submittedName>
</protein>
<reference evidence="2" key="1">
    <citation type="submission" date="2015-01" db="EMBL/GenBank/DDBJ databases">
        <authorList>
            <person name="Aksoy S."/>
            <person name="Warren W."/>
            <person name="Wilson R.K."/>
        </authorList>
    </citation>
    <scope>NUCLEOTIDE SEQUENCE [LARGE SCALE GENOMIC DNA]</scope>
    <source>
        <strain evidence="2">IAEA</strain>
    </source>
</reference>
<proteinExistence type="predicted"/>
<sequence>MVSLFIFSKPKHSKYLHIISCEELNLQDHKSGYKSLPSLLDLLTTKDTKHTEHTEHIERTEHTEQSDILTCIQDVFIDCIGTKNANSSGMENKYFKTTSIHPPSYYKSLLQGAKIEERRADIDEQINSLLHNVHENLREQKLKKIAKRIHKANELMKEN</sequence>
<dbReference type="AlphaFoldDB" id="A0A1B0ATT3"/>
<reference evidence="1" key="2">
    <citation type="submission" date="2020-05" db="UniProtKB">
        <authorList>
            <consortium name="EnsemblMetazoa"/>
        </authorList>
    </citation>
    <scope>IDENTIFICATION</scope>
    <source>
        <strain evidence="1">IAEA</strain>
    </source>
</reference>
<keyword evidence="2" id="KW-1185">Reference proteome</keyword>
<accession>A0A1B0ATT3</accession>
<dbReference type="EMBL" id="JXJN01003442">
    <property type="status" value="NOT_ANNOTATED_CDS"/>
    <property type="molecule type" value="Genomic_DNA"/>
</dbReference>
<dbReference type="EnsemblMetazoa" id="GPPI008294-RA">
    <property type="protein sequence ID" value="GPPI008294-PA"/>
    <property type="gene ID" value="GPPI008294"/>
</dbReference>
<dbReference type="Proteomes" id="UP000092460">
    <property type="component" value="Unassembled WGS sequence"/>
</dbReference>
<evidence type="ECO:0000313" key="2">
    <source>
        <dbReference type="Proteomes" id="UP000092460"/>
    </source>
</evidence>
<organism evidence="1 2">
    <name type="scientific">Glossina palpalis gambiensis</name>
    <dbReference type="NCBI Taxonomy" id="67801"/>
    <lineage>
        <taxon>Eukaryota</taxon>
        <taxon>Metazoa</taxon>
        <taxon>Ecdysozoa</taxon>
        <taxon>Arthropoda</taxon>
        <taxon>Hexapoda</taxon>
        <taxon>Insecta</taxon>
        <taxon>Pterygota</taxon>
        <taxon>Neoptera</taxon>
        <taxon>Endopterygota</taxon>
        <taxon>Diptera</taxon>
        <taxon>Brachycera</taxon>
        <taxon>Muscomorpha</taxon>
        <taxon>Hippoboscoidea</taxon>
        <taxon>Glossinidae</taxon>
        <taxon>Glossina</taxon>
    </lineage>
</organism>
<evidence type="ECO:0000313" key="1">
    <source>
        <dbReference type="EnsemblMetazoa" id="GPPI008294-PA"/>
    </source>
</evidence>
<dbReference type="VEuPathDB" id="VectorBase:GPPI008294"/>